<dbReference type="EMBL" id="SRLN01000002">
    <property type="protein sequence ID" value="KAB0243978.1"/>
    <property type="molecule type" value="Genomic_DNA"/>
</dbReference>
<feature type="transmembrane region" description="Helical" evidence="1">
    <location>
        <begin position="7"/>
        <end position="31"/>
    </location>
</feature>
<proteinExistence type="predicted"/>
<sequence>MNITSNAFLGIVGILVTGILSILAKIVFFPNPETLASKGYWLNKNNLSTKTMKAIVLSLILVLSPTVALSLDNQTQEILEKRTCQYLKSGLTLGETTVAIRYAVNQNGRPRSEYEGVNILIDEFNRLMTEKILVNAKNRCPEFFPRN</sequence>
<evidence type="ECO:0000256" key="1">
    <source>
        <dbReference type="SAM" id="Phobius"/>
    </source>
</evidence>
<evidence type="ECO:0000313" key="2">
    <source>
        <dbReference type="EMBL" id="KAB0243978.1"/>
    </source>
</evidence>
<keyword evidence="1" id="KW-1133">Transmembrane helix</keyword>
<organism evidence="2 3">
    <name type="scientific">Microcystis aeruginosa EAWAG127a</name>
    <dbReference type="NCBI Taxonomy" id="2529855"/>
    <lineage>
        <taxon>Bacteria</taxon>
        <taxon>Bacillati</taxon>
        <taxon>Cyanobacteriota</taxon>
        <taxon>Cyanophyceae</taxon>
        <taxon>Oscillatoriophycideae</taxon>
        <taxon>Chroococcales</taxon>
        <taxon>Microcystaceae</taxon>
        <taxon>Microcystis</taxon>
    </lineage>
</organism>
<protein>
    <submittedName>
        <fullName evidence="2">Uncharacterized protein</fullName>
    </submittedName>
</protein>
<feature type="transmembrane region" description="Helical" evidence="1">
    <location>
        <begin position="51"/>
        <end position="71"/>
    </location>
</feature>
<keyword evidence="1" id="KW-0472">Membrane</keyword>
<name>A0A5J5M0M5_MICAE</name>
<comment type="caution">
    <text evidence="2">The sequence shown here is derived from an EMBL/GenBank/DDBJ whole genome shotgun (WGS) entry which is preliminary data.</text>
</comment>
<evidence type="ECO:0000313" key="3">
    <source>
        <dbReference type="Proteomes" id="UP000325636"/>
    </source>
</evidence>
<gene>
    <name evidence="2" type="ORF">EZJ55_00045</name>
</gene>
<dbReference type="Proteomes" id="UP000325636">
    <property type="component" value="Unassembled WGS sequence"/>
</dbReference>
<accession>A0A5J5M0M5</accession>
<keyword evidence="1" id="KW-0812">Transmembrane</keyword>
<reference evidence="3" key="1">
    <citation type="submission" date="2019-04" db="EMBL/GenBank/DDBJ databases">
        <title>Microviridin 1777: A Toxic Chymotrypsin Inhibitor Discovered by a Metabologenomic Approach.</title>
        <authorList>
            <person name="Sieber S."/>
            <person name="Grendelmeier S.M."/>
            <person name="Harris L.A."/>
            <person name="Mitchell D.A."/>
            <person name="Gademann K."/>
        </authorList>
    </citation>
    <scope>NUCLEOTIDE SEQUENCE [LARGE SCALE GENOMIC DNA]</scope>
    <source>
        <strain evidence="3">EAWAG127a</strain>
    </source>
</reference>
<dbReference type="AlphaFoldDB" id="A0A5J5M0M5"/>